<sequence length="281" mass="29370">MTVGLRLVGVGAMNSPRYHPAGLLVMWPGHHVLLDAGPEAAGLIAHTEVIGPGANHVGLGPEGVGANGEDVGLGADGVGRGTNGEIARLDAKGVGSGADGAASGRDAEGAASGRDAEGASGRDARVGDWLVCDERAELMSRIRLAARALGLTAGVREYRADGVDIVPLPVTHTSHPTYGYLISTPHARAAWAPEFWSFPEWAAETDLMFADAAGWNRPIRFAGGVGGHAGVLQVARDARDHGVRRLIFAHIGRPTIRAIDRLEHPPYGEWGVEGRTYRLTA</sequence>
<dbReference type="Gene3D" id="3.60.15.10">
    <property type="entry name" value="Ribonuclease Z/Hydroxyacylglutathione hydrolase-like"/>
    <property type="match status" value="1"/>
</dbReference>
<accession>A0A931F2M4</accession>
<dbReference type="EMBL" id="JADOGI010000075">
    <property type="protein sequence ID" value="MBF8188798.1"/>
    <property type="molecule type" value="Genomic_DNA"/>
</dbReference>
<feature type="region of interest" description="Disordered" evidence="1">
    <location>
        <begin position="92"/>
        <end position="121"/>
    </location>
</feature>
<protein>
    <submittedName>
        <fullName evidence="2">Uncharacterized protein</fullName>
    </submittedName>
</protein>
<keyword evidence="3" id="KW-1185">Reference proteome</keyword>
<dbReference type="Proteomes" id="UP000605361">
    <property type="component" value="Unassembled WGS sequence"/>
</dbReference>
<gene>
    <name evidence="2" type="ORF">ITP53_24295</name>
</gene>
<dbReference type="AlphaFoldDB" id="A0A931F2M4"/>
<dbReference type="SUPFAM" id="SSF56281">
    <property type="entry name" value="Metallo-hydrolase/oxidoreductase"/>
    <property type="match status" value="1"/>
</dbReference>
<dbReference type="RefSeq" id="WP_195897743.1">
    <property type="nucleotide sequence ID" value="NZ_JADOGI010000075.1"/>
</dbReference>
<dbReference type="InterPro" id="IPR036866">
    <property type="entry name" value="RibonucZ/Hydroxyglut_hydro"/>
</dbReference>
<evidence type="ECO:0000313" key="2">
    <source>
        <dbReference type="EMBL" id="MBF8188798.1"/>
    </source>
</evidence>
<name>A0A931F2M4_9ACTN</name>
<proteinExistence type="predicted"/>
<evidence type="ECO:0000256" key="1">
    <source>
        <dbReference type="SAM" id="MobiDB-lite"/>
    </source>
</evidence>
<reference evidence="2" key="1">
    <citation type="submission" date="2020-11" db="EMBL/GenBank/DDBJ databases">
        <title>Whole-genome analyses of Nonomuraea sp. K274.</title>
        <authorList>
            <person name="Veyisoglu A."/>
        </authorList>
    </citation>
    <scope>NUCLEOTIDE SEQUENCE</scope>
    <source>
        <strain evidence="2">K274</strain>
    </source>
</reference>
<feature type="compositionally biased region" description="Low complexity" evidence="1">
    <location>
        <begin position="99"/>
        <end position="113"/>
    </location>
</feature>
<organism evidence="2 3">
    <name type="scientific">Nonomuraea cypriaca</name>
    <dbReference type="NCBI Taxonomy" id="1187855"/>
    <lineage>
        <taxon>Bacteria</taxon>
        <taxon>Bacillati</taxon>
        <taxon>Actinomycetota</taxon>
        <taxon>Actinomycetes</taxon>
        <taxon>Streptosporangiales</taxon>
        <taxon>Streptosporangiaceae</taxon>
        <taxon>Nonomuraea</taxon>
    </lineage>
</organism>
<comment type="caution">
    <text evidence="2">The sequence shown here is derived from an EMBL/GenBank/DDBJ whole genome shotgun (WGS) entry which is preliminary data.</text>
</comment>
<evidence type="ECO:0000313" key="3">
    <source>
        <dbReference type="Proteomes" id="UP000605361"/>
    </source>
</evidence>